<proteinExistence type="predicted"/>
<dbReference type="EMBL" id="QFQP01000047">
    <property type="protein sequence ID" value="PZR05207.1"/>
    <property type="molecule type" value="Genomic_DNA"/>
</dbReference>
<name>A0A2W5SU79_9BACT</name>
<reference evidence="1 2" key="1">
    <citation type="submission" date="2017-08" db="EMBL/GenBank/DDBJ databases">
        <title>Infants hospitalized years apart are colonized by the same room-sourced microbial strains.</title>
        <authorList>
            <person name="Brooks B."/>
            <person name="Olm M.R."/>
            <person name="Firek B.A."/>
            <person name="Baker R."/>
            <person name="Thomas B.C."/>
            <person name="Morowitz M.J."/>
            <person name="Banfield J.F."/>
        </authorList>
    </citation>
    <scope>NUCLEOTIDE SEQUENCE [LARGE SCALE GENOMIC DNA]</scope>
    <source>
        <strain evidence="1">S2_003_000_R2_14</strain>
    </source>
</reference>
<organism evidence="1 2">
    <name type="scientific">Archangium gephyra</name>
    <dbReference type="NCBI Taxonomy" id="48"/>
    <lineage>
        <taxon>Bacteria</taxon>
        <taxon>Pseudomonadati</taxon>
        <taxon>Myxococcota</taxon>
        <taxon>Myxococcia</taxon>
        <taxon>Myxococcales</taxon>
        <taxon>Cystobacterineae</taxon>
        <taxon>Archangiaceae</taxon>
        <taxon>Archangium</taxon>
    </lineage>
</organism>
<evidence type="ECO:0000313" key="2">
    <source>
        <dbReference type="Proteomes" id="UP000249061"/>
    </source>
</evidence>
<protein>
    <recommendedName>
        <fullName evidence="3">Para-aminobenzoate N-oxygenase AurF</fullName>
    </recommendedName>
</protein>
<gene>
    <name evidence="1" type="ORF">DI536_32725</name>
</gene>
<evidence type="ECO:0008006" key="3">
    <source>
        <dbReference type="Google" id="ProtNLM"/>
    </source>
</evidence>
<dbReference type="Proteomes" id="UP000249061">
    <property type="component" value="Unassembled WGS sequence"/>
</dbReference>
<accession>A0A2W5SU79</accession>
<evidence type="ECO:0000313" key="1">
    <source>
        <dbReference type="EMBL" id="PZR05207.1"/>
    </source>
</evidence>
<sequence length="362" mass="41040">MSVAVEELSRLRGFAARRLANPHGQQLCVYLQQHDWRAKLKDTPLAPWNLSLGFDTPYWSQLNDAQRLALNHWAYVMMYFRIGDGERFVIATNEAIAGWLHALDAPIADLMRLETHEERDHVAAFATVMSAVCELNGLEGVRMPVKPLRPLIVSKPVVKFLTRFFGADFVTTYFLGRGLVNHMGKAFETRVAAQPDVTPLTRLSLLHTVDENRHMAVSRMMAACTYQLVDERRSRNPLYAALNEAMQRTTITYTFSDDITTGQERAMSHRAVPKLKALASLPGDTLRALVDAHFDGITGLERAKNDFMPKFNQRLLERAGLTHEEKQYWFELLVSLQRNLRFFPDGYVPGTSVAEAFDDEAA</sequence>
<comment type="caution">
    <text evidence="1">The sequence shown here is derived from an EMBL/GenBank/DDBJ whole genome shotgun (WGS) entry which is preliminary data.</text>
</comment>
<dbReference type="AlphaFoldDB" id="A0A2W5SU79"/>